<dbReference type="Pfam" id="PF12867">
    <property type="entry name" value="DinB_2"/>
    <property type="match status" value="1"/>
</dbReference>
<dbReference type="InterPro" id="IPR024775">
    <property type="entry name" value="DinB-like"/>
</dbReference>
<protein>
    <recommendedName>
        <fullName evidence="1">DinB-like domain-containing protein</fullName>
    </recommendedName>
</protein>
<proteinExistence type="predicted"/>
<dbReference type="AlphaFoldDB" id="A0A2K2EYW9"/>
<name>A0A2K2EYW9_9CLOT</name>
<keyword evidence="3" id="KW-1185">Reference proteome</keyword>
<organism evidence="2 3">
    <name type="scientific">Clostridium thermosuccinogenes</name>
    <dbReference type="NCBI Taxonomy" id="84032"/>
    <lineage>
        <taxon>Bacteria</taxon>
        <taxon>Bacillati</taxon>
        <taxon>Bacillota</taxon>
        <taxon>Clostridia</taxon>
        <taxon>Eubacteriales</taxon>
        <taxon>Clostridiaceae</taxon>
        <taxon>Clostridium</taxon>
    </lineage>
</organism>
<evidence type="ECO:0000313" key="3">
    <source>
        <dbReference type="Proteomes" id="UP000236151"/>
    </source>
</evidence>
<evidence type="ECO:0000259" key="1">
    <source>
        <dbReference type="Pfam" id="PF12867"/>
    </source>
</evidence>
<feature type="domain" description="DinB-like" evidence="1">
    <location>
        <begin position="13"/>
        <end position="162"/>
    </location>
</feature>
<dbReference type="Proteomes" id="UP000236151">
    <property type="component" value="Unassembled WGS sequence"/>
</dbReference>
<reference evidence="2 3" key="1">
    <citation type="submission" date="2017-06" db="EMBL/GenBank/DDBJ databases">
        <title>Investigating the central metabolism of Clostridium thermosuccinogenes.</title>
        <authorList>
            <person name="Koendjbiharie J.G."/>
            <person name="van Kranenburg R."/>
        </authorList>
    </citation>
    <scope>NUCLEOTIDE SEQUENCE [LARGE SCALE GENOMIC DNA]</scope>
    <source>
        <strain evidence="2 3">DSM 5806</strain>
    </source>
</reference>
<dbReference type="OrthoDB" id="5022306at2"/>
<accession>A0A2K2EYW9</accession>
<dbReference type="SUPFAM" id="SSF109854">
    <property type="entry name" value="DinB/YfiT-like putative metalloenzymes"/>
    <property type="match status" value="1"/>
</dbReference>
<dbReference type="KEGG" id="cthd:CDO33_12865"/>
<sequence>MKDFGIKESILFQLDMCWQLYLYHTDNIGEEEAHWSFNPKGLQVRKKDGKWCIDWPETESYEIGPSSIAWIMWHIIYWWSIALDKNFGEGTLEKEDILWPGSVEKAKATIESLHNKWISRLNDLSDEDFQLKHYAKWPLEDTNFANIALWLNAELMKNAAEIGYGRFLYEAYRKHGFK</sequence>
<comment type="caution">
    <text evidence="2">The sequence shown here is derived from an EMBL/GenBank/DDBJ whole genome shotgun (WGS) entry which is preliminary data.</text>
</comment>
<evidence type="ECO:0000313" key="2">
    <source>
        <dbReference type="EMBL" id="PNT91893.1"/>
    </source>
</evidence>
<gene>
    <name evidence="2" type="ORF">CDQ84_19045</name>
</gene>
<dbReference type="InterPro" id="IPR034660">
    <property type="entry name" value="DinB/YfiT-like"/>
</dbReference>
<dbReference type="EMBL" id="NIOJ01000123">
    <property type="protein sequence ID" value="PNT91893.1"/>
    <property type="molecule type" value="Genomic_DNA"/>
</dbReference>
<dbReference type="RefSeq" id="WP_103083305.1">
    <property type="nucleotide sequence ID" value="NZ_CP021850.1"/>
</dbReference>